<sequence length="62" mass="6932">METPKGERFSDLRVEQAVAAGAEVLVTSCPYCITNFEESRLSLEDSEVIEVKDITEIIQEVI</sequence>
<comment type="caution">
    <text evidence="1">The sequence shown here is derived from an EMBL/GenBank/DDBJ whole genome shotgun (WGS) entry which is preliminary data.</text>
</comment>
<dbReference type="EMBL" id="BARS01002146">
    <property type="protein sequence ID" value="GAF81884.1"/>
    <property type="molecule type" value="Genomic_DNA"/>
</dbReference>
<organism evidence="1">
    <name type="scientific">marine sediment metagenome</name>
    <dbReference type="NCBI Taxonomy" id="412755"/>
    <lineage>
        <taxon>unclassified sequences</taxon>
        <taxon>metagenomes</taxon>
        <taxon>ecological metagenomes</taxon>
    </lineage>
</organism>
<reference evidence="1" key="1">
    <citation type="journal article" date="2014" name="Front. Microbiol.">
        <title>High frequency of phylogenetically diverse reductive dehalogenase-homologous genes in deep subseafloor sedimentary metagenomes.</title>
        <authorList>
            <person name="Kawai M."/>
            <person name="Futagami T."/>
            <person name="Toyoda A."/>
            <person name="Takaki Y."/>
            <person name="Nishi S."/>
            <person name="Hori S."/>
            <person name="Arai W."/>
            <person name="Tsubouchi T."/>
            <person name="Morono Y."/>
            <person name="Uchiyama I."/>
            <person name="Ito T."/>
            <person name="Fujiyama A."/>
            <person name="Inagaki F."/>
            <person name="Takami H."/>
        </authorList>
    </citation>
    <scope>NUCLEOTIDE SEQUENCE</scope>
    <source>
        <strain evidence="1">Expedition CK06-06</strain>
    </source>
</reference>
<name>X0SLH8_9ZZZZ</name>
<dbReference type="AlphaFoldDB" id="X0SLH8"/>
<proteinExistence type="predicted"/>
<evidence type="ECO:0000313" key="1">
    <source>
        <dbReference type="EMBL" id="GAF81884.1"/>
    </source>
</evidence>
<protein>
    <recommendedName>
        <fullName evidence="2">Cysteine-rich domain-containing protein</fullName>
    </recommendedName>
</protein>
<gene>
    <name evidence="1" type="ORF">S01H1_04023</name>
</gene>
<accession>X0SLH8</accession>
<evidence type="ECO:0008006" key="2">
    <source>
        <dbReference type="Google" id="ProtNLM"/>
    </source>
</evidence>